<dbReference type="InterPro" id="IPR025166">
    <property type="entry name" value="Integrase_DNA_bind_dom"/>
</dbReference>
<dbReference type="Pfam" id="PF00589">
    <property type="entry name" value="Phage_integrase"/>
    <property type="match status" value="1"/>
</dbReference>
<evidence type="ECO:0000256" key="1">
    <source>
        <dbReference type="ARBA" id="ARBA00008857"/>
    </source>
</evidence>
<dbReference type="PANTHER" id="PTHR30629:SF2">
    <property type="entry name" value="PROPHAGE INTEGRASE INTS-RELATED"/>
    <property type="match status" value="1"/>
</dbReference>
<feature type="region of interest" description="Disordered" evidence="6">
    <location>
        <begin position="32"/>
        <end position="57"/>
    </location>
</feature>
<keyword evidence="4" id="KW-0233">DNA recombination</keyword>
<dbReference type="InterPro" id="IPR002104">
    <property type="entry name" value="Integrase_catalytic"/>
</dbReference>
<dbReference type="InterPro" id="IPR038488">
    <property type="entry name" value="Integrase_DNA-bd_sf"/>
</dbReference>
<evidence type="ECO:0000256" key="4">
    <source>
        <dbReference type="ARBA" id="ARBA00023172"/>
    </source>
</evidence>
<dbReference type="InterPro" id="IPR044068">
    <property type="entry name" value="CB"/>
</dbReference>
<keyword evidence="2" id="KW-0229">DNA integration</keyword>
<evidence type="ECO:0000256" key="5">
    <source>
        <dbReference type="PROSITE-ProRule" id="PRU01248"/>
    </source>
</evidence>
<dbReference type="KEGG" id="bdm:EQG53_01325"/>
<evidence type="ECO:0000259" key="8">
    <source>
        <dbReference type="PROSITE" id="PS51900"/>
    </source>
</evidence>
<feature type="domain" description="Tyr recombinase" evidence="7">
    <location>
        <begin position="273"/>
        <end position="472"/>
    </location>
</feature>
<dbReference type="CDD" id="cd00801">
    <property type="entry name" value="INT_P4_C"/>
    <property type="match status" value="1"/>
</dbReference>
<dbReference type="GO" id="GO:0006310">
    <property type="term" value="P:DNA recombination"/>
    <property type="evidence" value="ECO:0007669"/>
    <property type="project" value="UniProtKB-KW"/>
</dbReference>
<dbReference type="PANTHER" id="PTHR30629">
    <property type="entry name" value="PROPHAGE INTEGRASE"/>
    <property type="match status" value="1"/>
</dbReference>
<dbReference type="Gene3D" id="1.10.150.130">
    <property type="match status" value="1"/>
</dbReference>
<gene>
    <name evidence="9" type="ORF">EQG53_01325</name>
</gene>
<dbReference type="InterPro" id="IPR050808">
    <property type="entry name" value="Phage_Integrase"/>
</dbReference>
<dbReference type="PROSITE" id="PS51900">
    <property type="entry name" value="CB"/>
    <property type="match status" value="1"/>
</dbReference>
<protein>
    <submittedName>
        <fullName evidence="9">Site-specific integrase</fullName>
    </submittedName>
</protein>
<dbReference type="GO" id="GO:0003677">
    <property type="term" value="F:DNA binding"/>
    <property type="evidence" value="ECO:0007669"/>
    <property type="project" value="UniProtKB-UniRule"/>
</dbReference>
<dbReference type="InterPro" id="IPR011010">
    <property type="entry name" value="DNA_brk_join_enz"/>
</dbReference>
<proteinExistence type="inferred from homology"/>
<dbReference type="InterPro" id="IPR013762">
    <property type="entry name" value="Integrase-like_cat_sf"/>
</dbReference>
<dbReference type="InterPro" id="IPR010998">
    <property type="entry name" value="Integrase_recombinase_N"/>
</dbReference>
<dbReference type="Pfam" id="PF13356">
    <property type="entry name" value="Arm-DNA-bind_3"/>
    <property type="match status" value="1"/>
</dbReference>
<evidence type="ECO:0000313" key="10">
    <source>
        <dbReference type="Proteomes" id="UP000287388"/>
    </source>
</evidence>
<dbReference type="AlphaFoldDB" id="A0A410NTK3"/>
<evidence type="ECO:0000313" key="9">
    <source>
        <dbReference type="EMBL" id="QAT13101.1"/>
    </source>
</evidence>
<evidence type="ECO:0000256" key="2">
    <source>
        <dbReference type="ARBA" id="ARBA00022908"/>
    </source>
</evidence>
<dbReference type="Proteomes" id="UP000287388">
    <property type="component" value="Chromosome"/>
</dbReference>
<sequence length="504" mass="55868">MSFRPVSTRSKLKYIQHLAFRIELQGVSGDERARNISSPDHQGWRASDTSLHCPTEEPSMPIPAITTDRQISALKPLSAVFEVAVRDCRGLYVRVFPTGTRNFELRYTSVGGARRRLGLGAWPELTLAQARIRAGEKRIAVLDGSDPAAERNQARLEARTGETFDQLAESYWAAAKRGLHGGRRRPKRASTIETERRWWDNHIKPKLGDRLYRDLKRRDIRLFMKELTDTTELAPASLASVGAIVQAILQYAVLEEKIESNPALGQARPLALTSRDRMFSDTALKVIWEAIESAIEAKPMGPLTGDAFNAISPTTGLALQFLLLTLTRRSEVAGAQWDEFDLQAGTWTIPAARAKALHIHVVPLTARMIEVLRQARQRHPTGSAVFPATRGEGGSMEPRILTRAVARICERYSLPPGSPHDFRRSGATTLIGRYHVNRMLAGLLLGHTIKEGAAATSVYDRYSYLPEKHRALEIWGDHLVGLDAAEQKAPLALAFFGNSTPPSA</sequence>
<dbReference type="GO" id="GO:0015074">
    <property type="term" value="P:DNA integration"/>
    <property type="evidence" value="ECO:0007669"/>
    <property type="project" value="UniProtKB-KW"/>
</dbReference>
<accession>A0A410NTK3</accession>
<reference evidence="9 10" key="1">
    <citation type="submission" date="2019-01" db="EMBL/GenBank/DDBJ databases">
        <title>Brevundimonas diminuta Genome sequencing and assembly.</title>
        <authorList>
            <person name="Chen H."/>
        </authorList>
    </citation>
    <scope>NUCLEOTIDE SEQUENCE [LARGE SCALE GENOMIC DNA]</scope>
    <source>
        <strain evidence="10">ATCC(B) 19146</strain>
    </source>
</reference>
<evidence type="ECO:0000256" key="6">
    <source>
        <dbReference type="SAM" id="MobiDB-lite"/>
    </source>
</evidence>
<organism evidence="9 10">
    <name type="scientific">Brevundimonas diminuta</name>
    <name type="common">Pseudomonas diminuta</name>
    <dbReference type="NCBI Taxonomy" id="293"/>
    <lineage>
        <taxon>Bacteria</taxon>
        <taxon>Pseudomonadati</taxon>
        <taxon>Pseudomonadota</taxon>
        <taxon>Alphaproteobacteria</taxon>
        <taxon>Caulobacterales</taxon>
        <taxon>Caulobacteraceae</taxon>
        <taxon>Brevundimonas</taxon>
    </lineage>
</organism>
<dbReference type="Gene3D" id="1.10.443.10">
    <property type="entry name" value="Intergrase catalytic core"/>
    <property type="match status" value="1"/>
</dbReference>
<comment type="similarity">
    <text evidence="1">Belongs to the 'phage' integrase family.</text>
</comment>
<evidence type="ECO:0000256" key="3">
    <source>
        <dbReference type="ARBA" id="ARBA00023125"/>
    </source>
</evidence>
<dbReference type="PROSITE" id="PS51898">
    <property type="entry name" value="TYR_RECOMBINASE"/>
    <property type="match status" value="1"/>
</dbReference>
<dbReference type="Gene3D" id="3.30.160.390">
    <property type="entry name" value="Integrase, DNA-binding domain"/>
    <property type="match status" value="1"/>
</dbReference>
<keyword evidence="3 5" id="KW-0238">DNA-binding</keyword>
<feature type="domain" description="Core-binding (CB)" evidence="8">
    <location>
        <begin position="162"/>
        <end position="253"/>
    </location>
</feature>
<evidence type="ECO:0000259" key="7">
    <source>
        <dbReference type="PROSITE" id="PS51898"/>
    </source>
</evidence>
<dbReference type="SUPFAM" id="SSF56349">
    <property type="entry name" value="DNA breaking-rejoining enzymes"/>
    <property type="match status" value="1"/>
</dbReference>
<name>A0A410NTK3_BREDI</name>
<dbReference type="EMBL" id="CP035093">
    <property type="protein sequence ID" value="QAT13101.1"/>
    <property type="molecule type" value="Genomic_DNA"/>
</dbReference>